<evidence type="ECO:0000256" key="3">
    <source>
        <dbReference type="ARBA" id="ARBA00023163"/>
    </source>
</evidence>
<name>A0ABW4LDM5_9MICO</name>
<evidence type="ECO:0000313" key="6">
    <source>
        <dbReference type="Proteomes" id="UP001597347"/>
    </source>
</evidence>
<evidence type="ECO:0000259" key="4">
    <source>
        <dbReference type="PROSITE" id="PS50043"/>
    </source>
</evidence>
<dbReference type="PANTHER" id="PTHR44688">
    <property type="entry name" value="DNA-BINDING TRANSCRIPTIONAL ACTIVATOR DEVR_DOSR"/>
    <property type="match status" value="1"/>
</dbReference>
<dbReference type="PANTHER" id="PTHR44688:SF16">
    <property type="entry name" value="DNA-BINDING TRANSCRIPTIONAL ACTIVATOR DEVR_DOSR"/>
    <property type="match status" value="1"/>
</dbReference>
<keyword evidence="6" id="KW-1185">Reference proteome</keyword>
<accession>A0ABW4LDM5</accession>
<evidence type="ECO:0000256" key="1">
    <source>
        <dbReference type="ARBA" id="ARBA00023015"/>
    </source>
</evidence>
<protein>
    <submittedName>
        <fullName evidence="5">Response regulator transcription factor</fullName>
    </submittedName>
</protein>
<reference evidence="6" key="1">
    <citation type="journal article" date="2019" name="Int. J. Syst. Evol. Microbiol.">
        <title>The Global Catalogue of Microorganisms (GCM) 10K type strain sequencing project: providing services to taxonomists for standard genome sequencing and annotation.</title>
        <authorList>
            <consortium name="The Broad Institute Genomics Platform"/>
            <consortium name="The Broad Institute Genome Sequencing Center for Infectious Disease"/>
            <person name="Wu L."/>
            <person name="Ma J."/>
        </authorList>
    </citation>
    <scope>NUCLEOTIDE SEQUENCE [LARGE SCALE GENOMIC DNA]</scope>
    <source>
        <strain evidence="6">CGMCC 1.12471</strain>
    </source>
</reference>
<dbReference type="SUPFAM" id="SSF46894">
    <property type="entry name" value="C-terminal effector domain of the bipartite response regulators"/>
    <property type="match status" value="1"/>
</dbReference>
<sequence>MVSTRSRLRHLIEARLESVDSLDAVASAVFEVVGAEIPNVLTCLATMDPSSGLITRALKSKPLEIGDHEFTAAEYGAPDVNRFDDLARRPVPVGVLSVDTAGSPSSCLRFREFMAPRFGFTDELRLACLTGGTMWGALALYRGEGEASFTREDGARAAEIHELVARALMRTLVAPERVPDPQRPPAVLVLDESDRIESRSGPTDALIDVLGGWDAGDLPASMLAVAAAARTAAGTASSRIRTLDGEWVTARAVAVTTLSGVRSVVLTVETPHPAAIGRLRLAARGLTTREKDIVQQVLLGASTKEIALELHLSAHTVQDHLKAVFAKLGISSRRELIAQFVG</sequence>
<keyword evidence="1" id="KW-0805">Transcription regulation</keyword>
<dbReference type="PRINTS" id="PR00038">
    <property type="entry name" value="HTHLUXR"/>
</dbReference>
<dbReference type="InterPro" id="IPR000792">
    <property type="entry name" value="Tscrpt_reg_LuxR_C"/>
</dbReference>
<dbReference type="Pfam" id="PF00196">
    <property type="entry name" value="GerE"/>
    <property type="match status" value="1"/>
</dbReference>
<feature type="domain" description="HTH luxR-type" evidence="4">
    <location>
        <begin position="279"/>
        <end position="342"/>
    </location>
</feature>
<gene>
    <name evidence="5" type="ORF">ACFSBI_06945</name>
</gene>
<evidence type="ECO:0000256" key="2">
    <source>
        <dbReference type="ARBA" id="ARBA00023125"/>
    </source>
</evidence>
<proteinExistence type="predicted"/>
<dbReference type="Proteomes" id="UP001597347">
    <property type="component" value="Unassembled WGS sequence"/>
</dbReference>
<dbReference type="SMART" id="SM00421">
    <property type="entry name" value="HTH_LUXR"/>
    <property type="match status" value="1"/>
</dbReference>
<dbReference type="EMBL" id="JBHUEA010000008">
    <property type="protein sequence ID" value="MFD1721283.1"/>
    <property type="molecule type" value="Genomic_DNA"/>
</dbReference>
<evidence type="ECO:0000313" key="5">
    <source>
        <dbReference type="EMBL" id="MFD1721283.1"/>
    </source>
</evidence>
<dbReference type="PROSITE" id="PS00622">
    <property type="entry name" value="HTH_LUXR_1"/>
    <property type="match status" value="1"/>
</dbReference>
<keyword evidence="2" id="KW-0238">DNA-binding</keyword>
<dbReference type="InterPro" id="IPR036388">
    <property type="entry name" value="WH-like_DNA-bd_sf"/>
</dbReference>
<organism evidence="5 6">
    <name type="scientific">Amnibacterium endophyticum</name>
    <dbReference type="NCBI Taxonomy" id="2109337"/>
    <lineage>
        <taxon>Bacteria</taxon>
        <taxon>Bacillati</taxon>
        <taxon>Actinomycetota</taxon>
        <taxon>Actinomycetes</taxon>
        <taxon>Micrococcales</taxon>
        <taxon>Microbacteriaceae</taxon>
        <taxon>Amnibacterium</taxon>
    </lineage>
</organism>
<dbReference type="RefSeq" id="WP_377933380.1">
    <property type="nucleotide sequence ID" value="NZ_JBHUEA010000008.1"/>
</dbReference>
<comment type="caution">
    <text evidence="5">The sequence shown here is derived from an EMBL/GenBank/DDBJ whole genome shotgun (WGS) entry which is preliminary data.</text>
</comment>
<dbReference type="Gene3D" id="1.10.10.10">
    <property type="entry name" value="Winged helix-like DNA-binding domain superfamily/Winged helix DNA-binding domain"/>
    <property type="match status" value="1"/>
</dbReference>
<dbReference type="PROSITE" id="PS50043">
    <property type="entry name" value="HTH_LUXR_2"/>
    <property type="match status" value="1"/>
</dbReference>
<dbReference type="CDD" id="cd06170">
    <property type="entry name" value="LuxR_C_like"/>
    <property type="match status" value="1"/>
</dbReference>
<keyword evidence="3" id="KW-0804">Transcription</keyword>
<dbReference type="InterPro" id="IPR016032">
    <property type="entry name" value="Sig_transdc_resp-reg_C-effctor"/>
</dbReference>